<comment type="caution">
    <text evidence="1">The sequence shown here is derived from an EMBL/GenBank/DDBJ whole genome shotgun (WGS) entry which is preliminary data.</text>
</comment>
<protein>
    <submittedName>
        <fullName evidence="1">Uncharacterized protein</fullName>
    </submittedName>
</protein>
<proteinExistence type="predicted"/>
<name>A0A812F143_9ARCH</name>
<dbReference type="Proteomes" id="UP000655759">
    <property type="component" value="Unassembled WGS sequence"/>
</dbReference>
<evidence type="ECO:0000313" key="2">
    <source>
        <dbReference type="Proteomes" id="UP000655759"/>
    </source>
</evidence>
<dbReference type="AlphaFoldDB" id="A0A812F143"/>
<organism evidence="1 2">
    <name type="scientific">Candidatus Nitrosotenuis uzonensis</name>
    <dbReference type="NCBI Taxonomy" id="1407055"/>
    <lineage>
        <taxon>Archaea</taxon>
        <taxon>Nitrososphaerota</taxon>
        <taxon>Candidatus Nitrosotenuis</taxon>
    </lineage>
</organism>
<dbReference type="EMBL" id="CAJNAQ010000005">
    <property type="protein sequence ID" value="CAE6494157.1"/>
    <property type="molecule type" value="Genomic_DNA"/>
</dbReference>
<dbReference type="RefSeq" id="WP_205099147.1">
    <property type="nucleotide sequence ID" value="NZ_CAJNAQ010000005.1"/>
</dbReference>
<sequence>MQTQILESPISPRDWAFVQALPQKPVYSVRADAVPIAGSKETAYRRLAVFKNMGIVDFRNRHFSVNHSVTRQPFHFVEKLIPSLLALKNARRFGRSYNDADIRFAKKHLPENSFVTLDFKAWELTKFQEPSDLFVYTDGNDFANYLKESGFSEGTRGHVVLLPVSKKIENEIEQVYFDSIAKGGRAILDAIALELLYPDKIRHKGQFPVEYVAKVQEDMARVSIEASS</sequence>
<evidence type="ECO:0000313" key="1">
    <source>
        <dbReference type="EMBL" id="CAE6494157.1"/>
    </source>
</evidence>
<reference evidence="1" key="1">
    <citation type="submission" date="2021-02" db="EMBL/GenBank/DDBJ databases">
        <authorList>
            <person name="Han P."/>
        </authorList>
    </citation>
    <scope>NUCLEOTIDE SEQUENCE</scope>
    <source>
        <strain evidence="1">Candidatus Nitrosotenuis uzonensis 5A</strain>
    </source>
</reference>
<accession>A0A812F143</accession>
<gene>
    <name evidence="1" type="ORF">NUZ5A_50252</name>
</gene>